<accession>A0AAU7Z6M1</accession>
<dbReference type="Gene3D" id="3.30.479.10">
    <property type="entry name" value="6-pyruvoyl tetrahydropterin synthase/QueD"/>
    <property type="match status" value="1"/>
</dbReference>
<dbReference type="InterPro" id="IPR007115">
    <property type="entry name" value="6-PTP_synth/QueD"/>
</dbReference>
<dbReference type="NCBIfam" id="TIGR03367">
    <property type="entry name" value="queuosine_QueD"/>
    <property type="match status" value="1"/>
</dbReference>
<evidence type="ECO:0000256" key="5">
    <source>
        <dbReference type="PIRNR" id="PIRNR006113"/>
    </source>
</evidence>
<reference evidence="8" key="2">
    <citation type="journal article" date="2024" name="Environ. Microbiol.">
        <title>Genome analysis and description of Tunturibacter gen. nov. expands the diversity of Terriglobia in tundra soils.</title>
        <authorList>
            <person name="Messyasz A."/>
            <person name="Mannisto M.K."/>
            <person name="Kerkhof L.J."/>
            <person name="Haggblom M.M."/>
        </authorList>
    </citation>
    <scope>NUCLEOTIDE SEQUENCE</scope>
    <source>
        <strain evidence="8">M8UP39</strain>
    </source>
</reference>
<keyword evidence="5 7" id="KW-0862">Zinc</keyword>
<dbReference type="KEGG" id="tgi:RBB81_09505"/>
<gene>
    <name evidence="8" type="primary">queD</name>
    <name evidence="8" type="ORF">RBB81_09505</name>
</gene>
<evidence type="ECO:0000256" key="6">
    <source>
        <dbReference type="PIRSR" id="PIRSR006113-1"/>
    </source>
</evidence>
<feature type="active site" description="Charge relay system" evidence="6">
    <location>
        <position position="67"/>
    </location>
</feature>
<comment type="cofactor">
    <cofactor evidence="5 7">
        <name>Zn(2+)</name>
        <dbReference type="ChEBI" id="CHEBI:29105"/>
    </cofactor>
    <text evidence="5 7">Binds 1 zinc ion per subunit.</text>
</comment>
<dbReference type="PANTHER" id="PTHR12589">
    <property type="entry name" value="PYRUVOYL TETRAHYDROBIOPTERIN SYNTHASE"/>
    <property type="match status" value="1"/>
</dbReference>
<dbReference type="GO" id="GO:0070497">
    <property type="term" value="F:6-carboxytetrahydropterin synthase activity"/>
    <property type="evidence" value="ECO:0007669"/>
    <property type="project" value="UniProtKB-EC"/>
</dbReference>
<feature type="active site" description="Charge relay system" evidence="6">
    <location>
        <position position="116"/>
    </location>
</feature>
<feature type="active site" description="Proton acceptor" evidence="6">
    <location>
        <position position="23"/>
    </location>
</feature>
<evidence type="ECO:0000256" key="1">
    <source>
        <dbReference type="ARBA" id="ARBA00005061"/>
    </source>
</evidence>
<evidence type="ECO:0000256" key="7">
    <source>
        <dbReference type="PIRSR" id="PIRSR006113-2"/>
    </source>
</evidence>
<sequence length="126" mass="14723">MFEVTVEAGFSSGHYLRNYRGKCENPHGHNYKVFVTLIGEELDEAGMLLDFKLLKQVMRPTVDYLDHFMINDLPPFDKEMNPSAENLAKYFYDQTSAQLHEMTSGRVRVKDCTLYETDTSFARYYE</sequence>
<organism evidence="8">
    <name type="scientific">Tunturiibacter gelidiferens</name>
    <dbReference type="NCBI Taxonomy" id="3069689"/>
    <lineage>
        <taxon>Bacteria</taxon>
        <taxon>Pseudomonadati</taxon>
        <taxon>Acidobacteriota</taxon>
        <taxon>Terriglobia</taxon>
        <taxon>Terriglobales</taxon>
        <taxon>Acidobacteriaceae</taxon>
        <taxon>Tunturiibacter</taxon>
    </lineage>
</organism>
<reference evidence="8" key="1">
    <citation type="submission" date="2023-08" db="EMBL/GenBank/DDBJ databases">
        <authorList>
            <person name="Messyasz A."/>
            <person name="Mannisto M.K."/>
            <person name="Kerkhof L.J."/>
            <person name="Haggblom M."/>
        </authorList>
    </citation>
    <scope>NUCLEOTIDE SEQUENCE</scope>
    <source>
        <strain evidence="8">M8UP39</strain>
    </source>
</reference>
<evidence type="ECO:0000256" key="3">
    <source>
        <dbReference type="ARBA" id="ARBA00018141"/>
    </source>
</evidence>
<keyword evidence="5 7" id="KW-0479">Metal-binding</keyword>
<keyword evidence="5" id="KW-0671">Queuosine biosynthesis</keyword>
<dbReference type="PANTHER" id="PTHR12589:SF8">
    <property type="entry name" value="6-CARBOXY-5,6,7,8-TETRAHYDROPTERIN SYNTHASE"/>
    <property type="match status" value="1"/>
</dbReference>
<proteinExistence type="inferred from homology"/>
<comment type="catalytic activity">
    <reaction evidence="4 5">
        <text>7,8-dihydroneopterin 3'-triphosphate + H2O = 6-carboxy-5,6,7,8-tetrahydropterin + triphosphate + acetaldehyde + 2 H(+)</text>
        <dbReference type="Rhea" id="RHEA:27966"/>
        <dbReference type="ChEBI" id="CHEBI:15343"/>
        <dbReference type="ChEBI" id="CHEBI:15377"/>
        <dbReference type="ChEBI" id="CHEBI:15378"/>
        <dbReference type="ChEBI" id="CHEBI:18036"/>
        <dbReference type="ChEBI" id="CHEBI:58462"/>
        <dbReference type="ChEBI" id="CHEBI:61032"/>
        <dbReference type="EC" id="4.1.2.50"/>
    </reaction>
</comment>
<dbReference type="GO" id="GO:0008616">
    <property type="term" value="P:tRNA queuosine(34) biosynthetic process"/>
    <property type="evidence" value="ECO:0007669"/>
    <property type="project" value="UniProtKB-KW"/>
</dbReference>
<feature type="binding site" evidence="7">
    <location>
        <position position="14"/>
    </location>
    <ligand>
        <name>Zn(2+)</name>
        <dbReference type="ChEBI" id="CHEBI:29105"/>
    </ligand>
</feature>
<feature type="binding site" evidence="7">
    <location>
        <position position="29"/>
    </location>
    <ligand>
        <name>Zn(2+)</name>
        <dbReference type="ChEBI" id="CHEBI:29105"/>
    </ligand>
</feature>
<comment type="pathway">
    <text evidence="1 5">Purine metabolism; 7-cyano-7-deazaguanine biosynthesis.</text>
</comment>
<dbReference type="GO" id="GO:0046872">
    <property type="term" value="F:metal ion binding"/>
    <property type="evidence" value="ECO:0007669"/>
    <property type="project" value="UniProtKB-KW"/>
</dbReference>
<evidence type="ECO:0000256" key="2">
    <source>
        <dbReference type="ARBA" id="ARBA00008900"/>
    </source>
</evidence>
<dbReference type="RefSeq" id="WP_353073517.1">
    <property type="nucleotide sequence ID" value="NZ_CP132938.1"/>
</dbReference>
<evidence type="ECO:0000313" key="8">
    <source>
        <dbReference type="EMBL" id="XCB24140.1"/>
    </source>
</evidence>
<dbReference type="Pfam" id="PF01242">
    <property type="entry name" value="PTPS"/>
    <property type="match status" value="1"/>
</dbReference>
<evidence type="ECO:0000256" key="4">
    <source>
        <dbReference type="ARBA" id="ARBA00048807"/>
    </source>
</evidence>
<dbReference type="EC" id="4.-.-.-" evidence="5"/>
<keyword evidence="5 8" id="KW-0456">Lyase</keyword>
<dbReference type="EMBL" id="CP132938">
    <property type="protein sequence ID" value="XCB24140.1"/>
    <property type="molecule type" value="Genomic_DNA"/>
</dbReference>
<protein>
    <recommendedName>
        <fullName evidence="3 5">6-carboxy-5,6,7,8-tetrahydropterin synthase</fullName>
        <ecNumber evidence="5">4.-.-.-</ecNumber>
    </recommendedName>
</protein>
<comment type="similarity">
    <text evidence="2 5">Belongs to the PTPS family. QueD subfamily.</text>
</comment>
<dbReference type="InterPro" id="IPR038418">
    <property type="entry name" value="6-PTP_synth/QueD_sf"/>
</dbReference>
<dbReference type="SUPFAM" id="SSF55620">
    <property type="entry name" value="Tetrahydrobiopterin biosynthesis enzymes-like"/>
    <property type="match status" value="1"/>
</dbReference>
<dbReference type="PIRSF" id="PIRSF006113">
    <property type="entry name" value="PTP_synth"/>
    <property type="match status" value="1"/>
</dbReference>
<dbReference type="AlphaFoldDB" id="A0AAU7Z6M1"/>
<feature type="binding site" evidence="7">
    <location>
        <position position="27"/>
    </location>
    <ligand>
        <name>Zn(2+)</name>
        <dbReference type="ChEBI" id="CHEBI:29105"/>
    </ligand>
</feature>
<name>A0AAU7Z6M1_9BACT</name>